<dbReference type="SUPFAM" id="SSF48452">
    <property type="entry name" value="TPR-like"/>
    <property type="match status" value="1"/>
</dbReference>
<dbReference type="Gene3D" id="1.25.40.10">
    <property type="entry name" value="Tetratricopeptide repeat domain"/>
    <property type="match status" value="1"/>
</dbReference>
<feature type="region of interest" description="Disordered" evidence="1">
    <location>
        <begin position="89"/>
        <end position="114"/>
    </location>
</feature>
<name>A0ABR6EMS3_9ACTN</name>
<dbReference type="EMBL" id="WMLF01000561">
    <property type="protein sequence ID" value="MBB1246655.1"/>
    <property type="molecule type" value="Genomic_DNA"/>
</dbReference>
<comment type="caution">
    <text evidence="2">The sequence shown here is derived from an EMBL/GenBank/DDBJ whole genome shotgun (WGS) entry which is preliminary data.</text>
</comment>
<accession>A0ABR6EMS3</accession>
<protein>
    <recommendedName>
        <fullName evidence="4">Transcriptional regulator</fullName>
    </recommendedName>
</protein>
<proteinExistence type="predicted"/>
<dbReference type="Proteomes" id="UP000766698">
    <property type="component" value="Unassembled WGS sequence"/>
</dbReference>
<sequence length="472" mass="50772">MRQRGEGQRRSVRSTRTPNQALRALLAEAGWSGARLARVVNALGAAQGVALRYDRSSVAHWLAGSRPRPPVPSLVAEALTRQLGRHVGEADTGLVRTTSPPAPPGEQADEGDSVSRLHDLLRVIDRRGAARLGAYSLTALVTPGTPSGLASAATPLHDRRPLSAPPPGPVGQEHVASAHAMLDLFSRQEAAFGAGGVHVPLRQYLSTTLLPWLRADPPPAVRRELFNVAARLTYLCAFAHFDMNQQVAAQRLYLASVELAREVGDMAGQAIALRGLSHQARTLGHHAEALTLAEQAVGLGERYLPPRQQAFLRGQLAVALAADGDARSVRQLSLAERRLERATSDSSSVAAFHAGSLALQHAAVARKLGDRRVVLRALDASLRHRPVEERRSRALVLAELGEEHLAQGHLEQSCQAWQLFLDIYPKVRSARVDNRLRRAQAALRPHSANPAAAAVLRRVRAVRAGPGSRGAD</sequence>
<gene>
    <name evidence="2" type="ORF">GL263_24340</name>
</gene>
<keyword evidence="3" id="KW-1185">Reference proteome</keyword>
<evidence type="ECO:0000313" key="2">
    <source>
        <dbReference type="EMBL" id="MBB1246655.1"/>
    </source>
</evidence>
<evidence type="ECO:0000256" key="1">
    <source>
        <dbReference type="SAM" id="MobiDB-lite"/>
    </source>
</evidence>
<reference evidence="3" key="1">
    <citation type="journal article" date="2020" name="Syst. Appl. Microbiol.">
        <title>Streptomyces alkaliterrae sp. nov., isolated from an alkaline soil, and emended descriptions of Streptomyces alkaliphilus, Streptomyces calidiresistens and Streptomyces durbertensis.</title>
        <authorList>
            <person name="Swiecimska M."/>
            <person name="Golinska P."/>
            <person name="Nouioui I."/>
            <person name="Wypij M."/>
            <person name="Rai M."/>
            <person name="Sangal V."/>
            <person name="Goodfellow M."/>
        </authorList>
    </citation>
    <scope>NUCLEOTIDE SEQUENCE [LARGE SCALE GENOMIC DNA]</scope>
    <source>
        <strain evidence="3">DSM 104538</strain>
    </source>
</reference>
<evidence type="ECO:0000313" key="3">
    <source>
        <dbReference type="Proteomes" id="UP000766698"/>
    </source>
</evidence>
<evidence type="ECO:0008006" key="4">
    <source>
        <dbReference type="Google" id="ProtNLM"/>
    </source>
</evidence>
<dbReference type="InterPro" id="IPR011990">
    <property type="entry name" value="TPR-like_helical_dom_sf"/>
</dbReference>
<organism evidence="2 3">
    <name type="scientific">Streptomyces durbertensis</name>
    <dbReference type="NCBI Taxonomy" id="2448886"/>
    <lineage>
        <taxon>Bacteria</taxon>
        <taxon>Bacillati</taxon>
        <taxon>Actinomycetota</taxon>
        <taxon>Actinomycetes</taxon>
        <taxon>Kitasatosporales</taxon>
        <taxon>Streptomycetaceae</taxon>
        <taxon>Streptomyces</taxon>
    </lineage>
</organism>